<reference evidence="1" key="1">
    <citation type="submission" date="2016-12" db="EMBL/GenBank/DDBJ databases">
        <title>Whole genome sequencing of Sphingomonas koreensis.</title>
        <authorList>
            <person name="Conlan S."/>
            <person name="Thomas P.J."/>
            <person name="Mullikin J."/>
            <person name="Palmore T.N."/>
            <person name="Frank K.M."/>
            <person name="Segre J.A."/>
        </authorList>
    </citation>
    <scope>NUCLEOTIDE SEQUENCE</scope>
    <source>
        <strain evidence="1">ABOJV</strain>
    </source>
</reference>
<accession>A0A1L6J981</accession>
<evidence type="ECO:0000313" key="1">
    <source>
        <dbReference type="EMBL" id="APR52386.1"/>
    </source>
</evidence>
<dbReference type="KEGG" id="skr:BRX40_08040"/>
<reference evidence="2 4" key="3">
    <citation type="submission" date="2018-07" db="EMBL/GenBank/DDBJ databases">
        <title>Genomic and Epidemiologic Investigation of an Indolent Hospital Outbreak.</title>
        <authorList>
            <person name="Johnson R.C."/>
            <person name="Deming C."/>
            <person name="Conlan S."/>
            <person name="Zellmer C.J."/>
            <person name="Michelin A.V."/>
            <person name="Lee-Lin S."/>
            <person name="Thomas P.J."/>
            <person name="Park M."/>
            <person name="Weingarten R.A."/>
            <person name="Less J."/>
            <person name="Dekker J.P."/>
            <person name="Frank K.M."/>
            <person name="Musser K.A."/>
            <person name="Mcquiston J.R."/>
            <person name="Henderson D.K."/>
            <person name="Lau A.F."/>
            <person name="Palmore T.N."/>
            <person name="Segre J.A."/>
        </authorList>
    </citation>
    <scope>NUCLEOTIDE SEQUENCE [LARGE SCALE GENOMIC DNA]</scope>
    <source>
        <strain evidence="2 4">SK-NIH.Env10_0317</strain>
    </source>
</reference>
<dbReference type="EMBL" id="QQWO01000012">
    <property type="protein sequence ID" value="RSV01462.1"/>
    <property type="molecule type" value="Genomic_DNA"/>
</dbReference>
<protein>
    <submittedName>
        <fullName evidence="1">Uncharacterized protein</fullName>
    </submittedName>
</protein>
<gene>
    <name evidence="1" type="ORF">BRX40_08040</name>
    <name evidence="2" type="ORF">CA257_14830</name>
</gene>
<dbReference type="OrthoDB" id="8266011at2"/>
<dbReference type="RefSeq" id="WP_075151242.1">
    <property type="nucleotide sequence ID" value="NZ_CP018820.1"/>
</dbReference>
<dbReference type="EMBL" id="CP018820">
    <property type="protein sequence ID" value="APR52386.1"/>
    <property type="molecule type" value="Genomic_DNA"/>
</dbReference>
<organism evidence="1 3">
    <name type="scientific">Sphingomonas koreensis</name>
    <dbReference type="NCBI Taxonomy" id="93064"/>
    <lineage>
        <taxon>Bacteria</taxon>
        <taxon>Pseudomonadati</taxon>
        <taxon>Pseudomonadota</taxon>
        <taxon>Alphaproteobacteria</taxon>
        <taxon>Sphingomonadales</taxon>
        <taxon>Sphingomonadaceae</taxon>
        <taxon>Sphingomonas</taxon>
    </lineage>
</organism>
<evidence type="ECO:0000313" key="4">
    <source>
        <dbReference type="Proteomes" id="UP000286681"/>
    </source>
</evidence>
<evidence type="ECO:0000313" key="3">
    <source>
        <dbReference type="Proteomes" id="UP000185161"/>
    </source>
</evidence>
<sequence>MTTNLMTDRGLLDRLSAAAKRGVSLEERRKQRLSFVYGNLPKSSSMTKHQVEQALERLDEMEGRG</sequence>
<reference evidence="3" key="2">
    <citation type="submission" date="2016-12" db="EMBL/GenBank/DDBJ databases">
        <title>Whole genome sequencing of Sphingomonas sp. ABOJV.</title>
        <authorList>
            <person name="Conlan S."/>
            <person name="Thomas P.J."/>
            <person name="Mullikin J."/>
            <person name="Palmore T.N."/>
            <person name="Frank K.M."/>
            <person name="Segre J.A."/>
        </authorList>
    </citation>
    <scope>NUCLEOTIDE SEQUENCE [LARGE SCALE GENOMIC DNA]</scope>
    <source>
        <strain evidence="3">ABOJV</strain>
    </source>
</reference>
<dbReference type="GeneID" id="44132505"/>
<dbReference type="AlphaFoldDB" id="A0A1L6J981"/>
<evidence type="ECO:0000313" key="2">
    <source>
        <dbReference type="EMBL" id="RSV01462.1"/>
    </source>
</evidence>
<dbReference type="Proteomes" id="UP000286681">
    <property type="component" value="Unassembled WGS sequence"/>
</dbReference>
<name>A0A1L6J981_9SPHN</name>
<keyword evidence="3" id="KW-1185">Reference proteome</keyword>
<proteinExistence type="predicted"/>
<dbReference type="Proteomes" id="UP000185161">
    <property type="component" value="Chromosome"/>
</dbReference>
<dbReference type="STRING" id="93064.BRX40_08040"/>